<dbReference type="InterPro" id="IPR012902">
    <property type="entry name" value="N_methyl_site"/>
</dbReference>
<dbReference type="SUPFAM" id="SSF54523">
    <property type="entry name" value="Pili subunits"/>
    <property type="match status" value="1"/>
</dbReference>
<evidence type="ECO:0000313" key="4">
    <source>
        <dbReference type="Proteomes" id="UP001272242"/>
    </source>
</evidence>
<keyword evidence="1" id="KW-0812">Transmembrane</keyword>
<sequence>MPRSYSRGGFTLIELLVVIAIIAILIGLLLPAVQKVREAAARMRCANNLKQIGLACHNFHDQYQYMPGGVQSYSATNESTGPGTWTRRILPFIERLKQSQPGNANLPTSVCPSDPRGSVTYGGASGFGGWGLSWYVAGDFRSYGDGQGLIAASDRYVSLPASPYYRYDPVQITLVSATDGTSNTVLVAERIPSIAGTYGDLFWGWWDYPTSYDTRSPARAASGLYSTSGTQSGNQPCVYPAPMMQGNLTNQCVFNAPSAFHTGGANFVMGDGSVRFITIAGANTTFTSNGVTMTLLEAMGSRAGGETLPNG</sequence>
<dbReference type="NCBIfam" id="TIGR04294">
    <property type="entry name" value="pre_pil_HX9DG"/>
    <property type="match status" value="1"/>
</dbReference>
<dbReference type="Pfam" id="PF07963">
    <property type="entry name" value="N_methyl"/>
    <property type="match status" value="1"/>
</dbReference>
<keyword evidence="1" id="KW-1133">Transmembrane helix</keyword>
<keyword evidence="1" id="KW-0472">Membrane</keyword>
<dbReference type="InterPro" id="IPR011453">
    <property type="entry name" value="DUF1559"/>
</dbReference>
<proteinExistence type="predicted"/>
<dbReference type="InterPro" id="IPR027558">
    <property type="entry name" value="Pre_pil_HX9DG_C"/>
</dbReference>
<accession>A0ABU5EQJ7</accession>
<reference evidence="4" key="1">
    <citation type="journal article" date="2023" name="Mar. Drugs">
        <title>Gemmata algarum, a Novel Planctomycete Isolated from an Algal Mat, Displays Antimicrobial Activity.</title>
        <authorList>
            <person name="Kumar G."/>
            <person name="Kallscheuer N."/>
            <person name="Kashif M."/>
            <person name="Ahamad S."/>
            <person name="Jagadeeshwari U."/>
            <person name="Pannikurungottu S."/>
            <person name="Haufschild T."/>
            <person name="Kabuu M."/>
            <person name="Sasikala C."/>
            <person name="Jogler C."/>
            <person name="Ramana C."/>
        </authorList>
    </citation>
    <scope>NUCLEOTIDE SEQUENCE [LARGE SCALE GENOMIC DNA]</scope>
    <source>
        <strain evidence="4">JC673</strain>
    </source>
</reference>
<protein>
    <submittedName>
        <fullName evidence="3">DUF1559 domain-containing protein</fullName>
    </submittedName>
</protein>
<dbReference type="Proteomes" id="UP001272242">
    <property type="component" value="Unassembled WGS sequence"/>
</dbReference>
<dbReference type="PANTHER" id="PTHR30093:SF2">
    <property type="entry name" value="TYPE II SECRETION SYSTEM PROTEIN H"/>
    <property type="match status" value="1"/>
</dbReference>
<dbReference type="NCBIfam" id="TIGR02532">
    <property type="entry name" value="IV_pilin_GFxxxE"/>
    <property type="match status" value="1"/>
</dbReference>
<keyword evidence="4" id="KW-1185">Reference proteome</keyword>
<dbReference type="Gene3D" id="3.30.700.10">
    <property type="entry name" value="Glycoprotein, Type 4 Pilin"/>
    <property type="match status" value="1"/>
</dbReference>
<organism evidence="3 4">
    <name type="scientific">Gemmata algarum</name>
    <dbReference type="NCBI Taxonomy" id="2975278"/>
    <lineage>
        <taxon>Bacteria</taxon>
        <taxon>Pseudomonadati</taxon>
        <taxon>Planctomycetota</taxon>
        <taxon>Planctomycetia</taxon>
        <taxon>Gemmatales</taxon>
        <taxon>Gemmataceae</taxon>
        <taxon>Gemmata</taxon>
    </lineage>
</organism>
<dbReference type="PROSITE" id="PS00409">
    <property type="entry name" value="PROKAR_NTER_METHYL"/>
    <property type="match status" value="1"/>
</dbReference>
<dbReference type="RefSeq" id="WP_320684603.1">
    <property type="nucleotide sequence ID" value="NZ_JAXBLV010000001.1"/>
</dbReference>
<dbReference type="InterPro" id="IPR045584">
    <property type="entry name" value="Pilin-like"/>
</dbReference>
<dbReference type="EMBL" id="JAXBLV010000001">
    <property type="protein sequence ID" value="MDY3557544.1"/>
    <property type="molecule type" value="Genomic_DNA"/>
</dbReference>
<feature type="domain" description="DUF1559" evidence="2">
    <location>
        <begin position="34"/>
        <end position="278"/>
    </location>
</feature>
<name>A0ABU5EQJ7_9BACT</name>
<gene>
    <name evidence="3" type="ORF">R5W23_000070</name>
</gene>
<feature type="transmembrane region" description="Helical" evidence="1">
    <location>
        <begin position="12"/>
        <end position="33"/>
    </location>
</feature>
<comment type="caution">
    <text evidence="3">The sequence shown here is derived from an EMBL/GenBank/DDBJ whole genome shotgun (WGS) entry which is preliminary data.</text>
</comment>
<evidence type="ECO:0000256" key="1">
    <source>
        <dbReference type="SAM" id="Phobius"/>
    </source>
</evidence>
<evidence type="ECO:0000313" key="3">
    <source>
        <dbReference type="EMBL" id="MDY3557544.1"/>
    </source>
</evidence>
<evidence type="ECO:0000259" key="2">
    <source>
        <dbReference type="Pfam" id="PF07596"/>
    </source>
</evidence>
<dbReference type="Pfam" id="PF07596">
    <property type="entry name" value="SBP_bac_10"/>
    <property type="match status" value="1"/>
</dbReference>
<dbReference type="PANTHER" id="PTHR30093">
    <property type="entry name" value="GENERAL SECRETION PATHWAY PROTEIN G"/>
    <property type="match status" value="1"/>
</dbReference>